<keyword evidence="2" id="KW-1185">Reference proteome</keyword>
<evidence type="ECO:0000313" key="2">
    <source>
        <dbReference type="Proteomes" id="UP000828390"/>
    </source>
</evidence>
<protein>
    <submittedName>
        <fullName evidence="1">Uncharacterized protein</fullName>
    </submittedName>
</protein>
<reference evidence="1" key="2">
    <citation type="submission" date="2020-11" db="EMBL/GenBank/DDBJ databases">
        <authorList>
            <person name="McCartney M.A."/>
            <person name="Auch B."/>
            <person name="Kono T."/>
            <person name="Mallez S."/>
            <person name="Becker A."/>
            <person name="Gohl D.M."/>
            <person name="Silverstein K.A.T."/>
            <person name="Koren S."/>
            <person name="Bechman K.B."/>
            <person name="Herman A."/>
            <person name="Abrahante J.E."/>
            <person name="Garbe J."/>
        </authorList>
    </citation>
    <scope>NUCLEOTIDE SEQUENCE</scope>
    <source>
        <strain evidence="1">Duluth1</strain>
        <tissue evidence="1">Whole animal</tissue>
    </source>
</reference>
<dbReference type="Proteomes" id="UP000828390">
    <property type="component" value="Unassembled WGS sequence"/>
</dbReference>
<reference evidence="1" key="1">
    <citation type="journal article" date="2019" name="bioRxiv">
        <title>The Genome of the Zebra Mussel, Dreissena polymorpha: A Resource for Invasive Species Research.</title>
        <authorList>
            <person name="McCartney M.A."/>
            <person name="Auch B."/>
            <person name="Kono T."/>
            <person name="Mallez S."/>
            <person name="Zhang Y."/>
            <person name="Obille A."/>
            <person name="Becker A."/>
            <person name="Abrahante J.E."/>
            <person name="Garbe J."/>
            <person name="Badalamenti J.P."/>
            <person name="Herman A."/>
            <person name="Mangelson H."/>
            <person name="Liachko I."/>
            <person name="Sullivan S."/>
            <person name="Sone E.D."/>
            <person name="Koren S."/>
            <person name="Silverstein K.A.T."/>
            <person name="Beckman K.B."/>
            <person name="Gohl D.M."/>
        </authorList>
    </citation>
    <scope>NUCLEOTIDE SEQUENCE</scope>
    <source>
        <strain evidence="1">Duluth1</strain>
        <tissue evidence="1">Whole animal</tissue>
    </source>
</reference>
<dbReference type="AlphaFoldDB" id="A0A9D4NBY3"/>
<sequence>MGGLEQSRRRWKCSQFLMMSLLMQDLNCPLIQTMLVVAGLRNCARNTAWRPVEMTSRALHLPSVKLMCFSLWYMEAVC</sequence>
<name>A0A9D4NBY3_DREPO</name>
<organism evidence="1 2">
    <name type="scientific">Dreissena polymorpha</name>
    <name type="common">Zebra mussel</name>
    <name type="synonym">Mytilus polymorpha</name>
    <dbReference type="NCBI Taxonomy" id="45954"/>
    <lineage>
        <taxon>Eukaryota</taxon>
        <taxon>Metazoa</taxon>
        <taxon>Spiralia</taxon>
        <taxon>Lophotrochozoa</taxon>
        <taxon>Mollusca</taxon>
        <taxon>Bivalvia</taxon>
        <taxon>Autobranchia</taxon>
        <taxon>Heteroconchia</taxon>
        <taxon>Euheterodonta</taxon>
        <taxon>Imparidentia</taxon>
        <taxon>Neoheterodontei</taxon>
        <taxon>Myida</taxon>
        <taxon>Dreissenoidea</taxon>
        <taxon>Dreissenidae</taxon>
        <taxon>Dreissena</taxon>
    </lineage>
</organism>
<evidence type="ECO:0000313" key="1">
    <source>
        <dbReference type="EMBL" id="KAH3891595.1"/>
    </source>
</evidence>
<comment type="caution">
    <text evidence="1">The sequence shown here is derived from an EMBL/GenBank/DDBJ whole genome shotgun (WGS) entry which is preliminary data.</text>
</comment>
<dbReference type="EMBL" id="JAIWYP010000001">
    <property type="protein sequence ID" value="KAH3891595.1"/>
    <property type="molecule type" value="Genomic_DNA"/>
</dbReference>
<proteinExistence type="predicted"/>
<accession>A0A9D4NBY3</accession>
<gene>
    <name evidence="1" type="ORF">DPMN_015699</name>
</gene>